<keyword evidence="2 11" id="KW-0436">Ligase</keyword>
<dbReference type="InterPro" id="IPR036789">
    <property type="entry name" value="Ribosomal_uL6-like_a/b-dom_sf"/>
</dbReference>
<dbReference type="SUPFAM" id="SSF46589">
    <property type="entry name" value="tRNA-binding arm"/>
    <property type="match status" value="1"/>
</dbReference>
<organism evidence="11 12">
    <name type="scientific">Aduncisulcus paluster</name>
    <dbReference type="NCBI Taxonomy" id="2918883"/>
    <lineage>
        <taxon>Eukaryota</taxon>
        <taxon>Metamonada</taxon>
        <taxon>Carpediemonas-like organisms</taxon>
        <taxon>Aduncisulcus</taxon>
    </lineage>
</organism>
<evidence type="ECO:0000256" key="7">
    <source>
        <dbReference type="ARBA" id="ARBA00031113"/>
    </source>
</evidence>
<feature type="coiled-coil region" evidence="8">
    <location>
        <begin position="255"/>
        <end position="282"/>
    </location>
</feature>
<feature type="domain" description="Aminoacyl-transfer RNA synthetases class-II family profile" evidence="10">
    <location>
        <begin position="360"/>
        <end position="613"/>
    </location>
</feature>
<dbReference type="Gene3D" id="3.90.930.12">
    <property type="entry name" value="Ribosomal protein L6, alpha-beta domain"/>
    <property type="match status" value="2"/>
</dbReference>
<evidence type="ECO:0000256" key="5">
    <source>
        <dbReference type="ARBA" id="ARBA00022917"/>
    </source>
</evidence>
<evidence type="ECO:0000256" key="3">
    <source>
        <dbReference type="ARBA" id="ARBA00022741"/>
    </source>
</evidence>
<evidence type="ECO:0000256" key="4">
    <source>
        <dbReference type="ARBA" id="ARBA00022840"/>
    </source>
</evidence>
<keyword evidence="4" id="KW-0067">ATP-binding</keyword>
<evidence type="ECO:0000256" key="2">
    <source>
        <dbReference type="ARBA" id="ARBA00022598"/>
    </source>
</evidence>
<proteinExistence type="predicted"/>
<evidence type="ECO:0000313" key="11">
    <source>
        <dbReference type="EMBL" id="GKT36409.1"/>
    </source>
</evidence>
<dbReference type="InterPro" id="IPR006195">
    <property type="entry name" value="aa-tRNA-synth_II"/>
</dbReference>
<dbReference type="Proteomes" id="UP001057375">
    <property type="component" value="Unassembled WGS sequence"/>
</dbReference>
<comment type="caution">
    <text evidence="11">The sequence shown here is derived from an EMBL/GenBank/DDBJ whole genome shotgun (WGS) entry which is preliminary data.</text>
</comment>
<dbReference type="Pfam" id="PF00587">
    <property type="entry name" value="tRNA-synt_2b"/>
    <property type="match status" value="1"/>
</dbReference>
<dbReference type="PANTHER" id="PTHR11778">
    <property type="entry name" value="SERYL-TRNA SYNTHETASE"/>
    <property type="match status" value="1"/>
</dbReference>
<dbReference type="InterPro" id="IPR045864">
    <property type="entry name" value="aa-tRNA-synth_II/BPL/LPL"/>
</dbReference>
<dbReference type="SUPFAM" id="SSF56053">
    <property type="entry name" value="Ribosomal protein L6"/>
    <property type="match status" value="2"/>
</dbReference>
<dbReference type="InterPro" id="IPR010978">
    <property type="entry name" value="tRNA-bd_arm"/>
</dbReference>
<accession>A0ABQ5KVE7</accession>
<keyword evidence="6" id="KW-0030">Aminoacyl-tRNA synthetase</keyword>
<dbReference type="InterPro" id="IPR002314">
    <property type="entry name" value="aa-tRNA-synt_IIb"/>
</dbReference>
<dbReference type="NCBIfam" id="TIGR00414">
    <property type="entry name" value="serS"/>
    <property type="match status" value="1"/>
</dbReference>
<keyword evidence="8" id="KW-0175">Coiled coil</keyword>
<dbReference type="GO" id="GO:0016874">
    <property type="term" value="F:ligase activity"/>
    <property type="evidence" value="ECO:0007669"/>
    <property type="project" value="UniProtKB-KW"/>
</dbReference>
<dbReference type="InterPro" id="IPR015866">
    <property type="entry name" value="Ser-tRNA-synth_1_N"/>
</dbReference>
<protein>
    <recommendedName>
        <fullName evidence="1">serine--tRNA ligase</fullName>
        <ecNumber evidence="1">6.1.1.11</ecNumber>
    </recommendedName>
    <alternativeName>
        <fullName evidence="7">Seryl-tRNA synthetase</fullName>
    </alternativeName>
</protein>
<dbReference type="InterPro" id="IPR042103">
    <property type="entry name" value="SerRS_1_N_sf"/>
</dbReference>
<keyword evidence="3" id="KW-0547">Nucleotide-binding</keyword>
<gene>
    <name evidence="11" type="ORF">ADUPG1_009380</name>
</gene>
<dbReference type="EC" id="6.1.1.11" evidence="1"/>
<dbReference type="EMBL" id="BQXS01011218">
    <property type="protein sequence ID" value="GKT36409.1"/>
    <property type="molecule type" value="Genomic_DNA"/>
</dbReference>
<feature type="region of interest" description="Disordered" evidence="9">
    <location>
        <begin position="637"/>
        <end position="658"/>
    </location>
</feature>
<dbReference type="InterPro" id="IPR033729">
    <property type="entry name" value="SerRS_core"/>
</dbReference>
<sequence>MLGLWNCVDRMPSFIKSETIDIPKNVTVELGKRKISVTGPRGTLRQDFTHSRVGIEKKGSKIVVSKWFGRSLENSIIRTICKHIKNMFTGVTKGFRYEMRLVYNHFPIIFAIKQEGRMIEIRNFIGGKEVYPIKMIPGVKVSEGTEVKDQVILEGNDVKDVSLCASRITQILRVKGKDKPLKKAQRMIDIEVLRTNPDLVRESQRRRFADVGLVDLVLNLDERWIKTDYASQQCRKEKNKLSKEFGMRRRKGEPTDDLTVALDELKTTIEEKTAEAEALLKERDIALVKIGNLLHDSVIVSADEDENGVEKVTHTPEQLEEYSATRSHNHVELFDMADGFDTLRGVKVAGNRGYFLKSWGVRLNQALMLYAMDFLQSKGFCPMSTPFFMEDSVMAKCAQLEQFREELYKVSGEGEDKFLIATSEQPLCALHMDEWFTAEDLAEPIKYAGVSTCFRKEAGRHGADTLGIFRIHQFEKVEQFVITSPEEGKSWEAFDMMIANAQEFYDTLKLPYRVVSIVSKELNNAAAKKLDLEAYFPASKCFRELVSCSNCLDYQSRRLGIKFGKPSKTKKGKKDTESKGDFVHLLNATLTATERTMCCIVENYQDETGIVVPEPLRKYMGGMEHIDFVRTKPRKGFEKVRAMKDTPTQKESRKAEKK</sequence>
<evidence type="ECO:0000256" key="9">
    <source>
        <dbReference type="SAM" id="MobiDB-lite"/>
    </source>
</evidence>
<keyword evidence="5" id="KW-0648">Protein biosynthesis</keyword>
<dbReference type="PROSITE" id="PS50862">
    <property type="entry name" value="AA_TRNA_LIGASE_II"/>
    <property type="match status" value="1"/>
</dbReference>
<reference evidence="11" key="1">
    <citation type="submission" date="2022-03" db="EMBL/GenBank/DDBJ databases">
        <title>Draft genome sequence of Aduncisulcus paluster, a free-living microaerophilic Fornicata.</title>
        <authorList>
            <person name="Yuyama I."/>
            <person name="Kume K."/>
            <person name="Tamura T."/>
            <person name="Inagaki Y."/>
            <person name="Hashimoto T."/>
        </authorList>
    </citation>
    <scope>NUCLEOTIDE SEQUENCE</scope>
    <source>
        <strain evidence="11">NY0171</strain>
    </source>
</reference>
<evidence type="ECO:0000256" key="1">
    <source>
        <dbReference type="ARBA" id="ARBA00012840"/>
    </source>
</evidence>
<dbReference type="Gene3D" id="1.10.287.40">
    <property type="entry name" value="Serine-tRNA synthetase, tRNA binding domain"/>
    <property type="match status" value="1"/>
</dbReference>
<dbReference type="PRINTS" id="PR00981">
    <property type="entry name" value="TRNASYNTHSER"/>
</dbReference>
<dbReference type="CDD" id="cd00770">
    <property type="entry name" value="SerRS_core"/>
    <property type="match status" value="1"/>
</dbReference>
<keyword evidence="12" id="KW-1185">Reference proteome</keyword>
<dbReference type="SUPFAM" id="SSF55681">
    <property type="entry name" value="Class II aaRS and biotin synthetases"/>
    <property type="match status" value="1"/>
</dbReference>
<dbReference type="Gene3D" id="3.30.930.10">
    <property type="entry name" value="Bira Bifunctional Protein, Domain 2"/>
    <property type="match status" value="1"/>
</dbReference>
<evidence type="ECO:0000256" key="8">
    <source>
        <dbReference type="SAM" id="Coils"/>
    </source>
</evidence>
<dbReference type="InterPro" id="IPR002317">
    <property type="entry name" value="Ser-tRNA-ligase_type_1"/>
</dbReference>
<dbReference type="Pfam" id="PF02403">
    <property type="entry name" value="Seryl_tRNA_N"/>
    <property type="match status" value="1"/>
</dbReference>
<evidence type="ECO:0000256" key="6">
    <source>
        <dbReference type="ARBA" id="ARBA00023146"/>
    </source>
</evidence>
<evidence type="ECO:0000259" key="10">
    <source>
        <dbReference type="PROSITE" id="PS50862"/>
    </source>
</evidence>
<evidence type="ECO:0000313" key="12">
    <source>
        <dbReference type="Proteomes" id="UP001057375"/>
    </source>
</evidence>
<dbReference type="InterPro" id="IPR020040">
    <property type="entry name" value="Ribosomal_uL6_a/b-dom"/>
</dbReference>
<name>A0ABQ5KVE7_9EUKA</name>
<dbReference type="Pfam" id="PF00347">
    <property type="entry name" value="Ribosomal_L6"/>
    <property type="match status" value="1"/>
</dbReference>